<gene>
    <name evidence="1" type="ORF">MCOR_32664</name>
</gene>
<dbReference type="PANTHER" id="PTHR46601">
    <property type="entry name" value="ULP_PROTEASE DOMAIN-CONTAINING PROTEIN"/>
    <property type="match status" value="1"/>
</dbReference>
<evidence type="ECO:0000313" key="2">
    <source>
        <dbReference type="Proteomes" id="UP000507470"/>
    </source>
</evidence>
<protein>
    <submittedName>
        <fullName evidence="1">Uncharacterized protein</fullName>
    </submittedName>
</protein>
<dbReference type="EMBL" id="CACVKT020005875">
    <property type="protein sequence ID" value="CAC5398284.1"/>
    <property type="molecule type" value="Genomic_DNA"/>
</dbReference>
<keyword evidence="2" id="KW-1185">Reference proteome</keyword>
<proteinExistence type="predicted"/>
<organism evidence="1 2">
    <name type="scientific">Mytilus coruscus</name>
    <name type="common">Sea mussel</name>
    <dbReference type="NCBI Taxonomy" id="42192"/>
    <lineage>
        <taxon>Eukaryota</taxon>
        <taxon>Metazoa</taxon>
        <taxon>Spiralia</taxon>
        <taxon>Lophotrochozoa</taxon>
        <taxon>Mollusca</taxon>
        <taxon>Bivalvia</taxon>
        <taxon>Autobranchia</taxon>
        <taxon>Pteriomorphia</taxon>
        <taxon>Mytilida</taxon>
        <taxon>Mytiloidea</taxon>
        <taxon>Mytilidae</taxon>
        <taxon>Mytilinae</taxon>
        <taxon>Mytilus</taxon>
    </lineage>
</organism>
<sequence length="478" mass="55108">MKANTEDHQFVLQKSMTEIYSDWKAENQNTKLLKSKFLKMRPKNVKLQNQRKLIQCLCEYCENVNLKITAFNNFAVRKNQQHLRIRDKYEAINMILCEKNGEQFNKITCIEGKCVNCGTENLSKRMEPLIIANEEIKWQKWDFVNVPNHKTGKEIKKRQLVTFFTPAQQLFVQLLDELQFLLYHLFVASWQQNQFRQLNNRPPEKTVVLTMDFAENFSCFSQNEIQGAHWAKDSVTIHPVIARYQCKNQECNNSMVDDIIDIISNDLQHDVHAVQKFTEVIIKFLREERGIDVEKMFILSDGCAAQYKSKVAFLDSSMSEVDNNIKSEKAFYGSRHGKNRCDGEGGVIKSKAARIIRNGGLINSAKDLYQQCLCLQKELTNPDGTCNHNRRKLIWVERSNIRHVRPNRVCKTVKGTRSLHSVRGIGAGQIQVRKLTCFCGFCTATEHAEGTSSTCENEAVVGTWRSVNLNGFQHAKQE</sequence>
<dbReference type="Proteomes" id="UP000507470">
    <property type="component" value="Unassembled WGS sequence"/>
</dbReference>
<dbReference type="PANTHER" id="PTHR46601:SF1">
    <property type="entry name" value="ADF-H DOMAIN-CONTAINING PROTEIN"/>
    <property type="match status" value="1"/>
</dbReference>
<accession>A0A6J8CT57</accession>
<name>A0A6J8CT57_MYTCO</name>
<reference evidence="1 2" key="1">
    <citation type="submission" date="2020-06" db="EMBL/GenBank/DDBJ databases">
        <authorList>
            <person name="Li R."/>
            <person name="Bekaert M."/>
        </authorList>
    </citation>
    <scope>NUCLEOTIDE SEQUENCE [LARGE SCALE GENOMIC DNA]</scope>
    <source>
        <strain evidence="2">wild</strain>
    </source>
</reference>
<evidence type="ECO:0000313" key="1">
    <source>
        <dbReference type="EMBL" id="CAC5398284.1"/>
    </source>
</evidence>
<dbReference type="AlphaFoldDB" id="A0A6J8CT57"/>
<dbReference type="OrthoDB" id="10065669at2759"/>